<evidence type="ECO:0000313" key="5">
    <source>
        <dbReference type="Proteomes" id="UP001152797"/>
    </source>
</evidence>
<feature type="compositionally biased region" description="Polar residues" evidence="1">
    <location>
        <begin position="780"/>
        <end position="789"/>
    </location>
</feature>
<dbReference type="Proteomes" id="UP001152797">
    <property type="component" value="Unassembled WGS sequence"/>
</dbReference>
<dbReference type="InterPro" id="IPR036397">
    <property type="entry name" value="RNaseH_sf"/>
</dbReference>
<evidence type="ECO:0000256" key="1">
    <source>
        <dbReference type="SAM" id="MobiDB-lite"/>
    </source>
</evidence>
<evidence type="ECO:0000313" key="4">
    <source>
        <dbReference type="EMBL" id="CAL1162947.1"/>
    </source>
</evidence>
<dbReference type="Gene3D" id="3.30.420.10">
    <property type="entry name" value="Ribonuclease H-like superfamily/Ribonuclease H"/>
    <property type="match status" value="1"/>
</dbReference>
<dbReference type="GO" id="GO:0004523">
    <property type="term" value="F:RNA-DNA hybrid ribonuclease activity"/>
    <property type="evidence" value="ECO:0007669"/>
    <property type="project" value="InterPro"/>
</dbReference>
<dbReference type="SUPFAM" id="SSF53098">
    <property type="entry name" value="Ribonuclease H-like"/>
    <property type="match status" value="1"/>
</dbReference>
<keyword evidence="5" id="KW-1185">Reference proteome</keyword>
<gene>
    <name evidence="3" type="ORF">C1SCF055_LOCUS34924</name>
</gene>
<dbReference type="EMBL" id="CAMXCT020004558">
    <property type="protein sequence ID" value="CAL1162947.1"/>
    <property type="molecule type" value="Genomic_DNA"/>
</dbReference>
<reference evidence="3" key="1">
    <citation type="submission" date="2022-10" db="EMBL/GenBank/DDBJ databases">
        <authorList>
            <person name="Chen Y."/>
            <person name="Dougan E. K."/>
            <person name="Chan C."/>
            <person name="Rhodes N."/>
            <person name="Thang M."/>
        </authorList>
    </citation>
    <scope>NUCLEOTIDE SEQUENCE</scope>
</reference>
<dbReference type="EMBL" id="CAMXCT010004558">
    <property type="protein sequence ID" value="CAI4009572.1"/>
    <property type="molecule type" value="Genomic_DNA"/>
</dbReference>
<comment type="caution">
    <text evidence="3">The sequence shown here is derived from an EMBL/GenBank/DDBJ whole genome shotgun (WGS) entry which is preliminary data.</text>
</comment>
<dbReference type="SUPFAM" id="SSF56219">
    <property type="entry name" value="DNase I-like"/>
    <property type="match status" value="1"/>
</dbReference>
<sequence>PLAINMNQSGGPYGRQGRSAQPGLFGGFNSVPPPQEVFNEWKNIWSAISAVLLSSANNLRLGVQWFATHATAGKPTPGENQVKGCRRLTALDAVLDFSTDSVDLLVTDSTMVVAYGLSPASDMLNLVELCAGVSCSSVGLTSAGFHHIGSVEWRPKLAKLHGTCHAGIPVITGDITEPSCICPATVRIAYLCQSPVLIVECVTQARSNRFVKSILQAMESQLGYHLTEISLRLEDKWAARRFHWWVVASHPALGPIHVPDLPKSPGLCIRDLMLYSRQWSSDVLQELVLTSAEEQLFTLDGSNMRGVGRSVCGVQVSPSFGLASNLPKSLLHAFRSRMFMCAKDMYPSIMGPPVNSLPAEPSWVSVTHPDGTSVHIQVGHDTTFAELCQAELALTQQDLAGSWCDADSGLPFEANDRIAGKCIRVISEVSSHVASTVESVPEHMQVDLPNEAKEPQTPSPSAVWVRKSPCPDGSMIVSSGSVPDMMLGLSHLTGGQLAALLPPLVTDVAYCDVLRQSLVHGPARLKTLANEGQAMADDELTLHLRASLRLAGREDVQLLDPLLALGWMRAGDIDKARAWISQFPGLSKIVSAVLVNEHWIPVMWTAGISDVQVTIWEHTDTDVDCLCPLHGLISGAWGRPMFSVACTRRTFGRSCCGAAVVAFLASKLLSKDLPRTDEELVDLHTDLKCSFAAALHDVESVPKPWCWGLGQVDVSELTQAILQTHGVPAAQAPLRAKLVIQTLGRTEVQKALHGIAPWKSLKALANLQSPPLQPVLPDELNQQSASKSGPKSKRQPSGAKKLLPVKPADIDPAKLVIAPGSFRAGDDDPVGQLPCASVGPLASGLALATLQEAQQFLAAGLLTSHGLALLSVNPPNDLQTNLQWSSIRFAARCSMNQEPMILPGILVQLGPVGRIMAGFRIQTSQTMCWDTCHAFRLAVKYAKQLESRVLGLSGSHGIYIEPKTEDGLKPNADFQVVWLPQLDFAEVSHKAKCEVHCLGLARSGKRYGLRVATAQFQQVFTSAKPEAVYLAPGSRRSFVCGPWPFGSDRKGIAKALLASGWTCRPLQPAHHVPGGLMWTIQANEEPTSNVLPMQHGQVVISCQDAQPAAQMTQDIVGHTKTVQMCSTDATGSDPRLLQDPWSKAVQSMPQALSAPPATHVLHEMEQRLKQSLLSKMQATIEPMEIDSQEHRLQALEFQVQQIAGRQGQLEATVTDHHSQHTAQVHSLQQQMMAQLDLQSKQMQTMLTDQMSRIETILSKKARTECEARVPGPDVESTWSLGICNPSGLYGKQAILTQIKADVLAISESHLSKTGARQLTTSLRSLRSPFKHMLTGAPMAPRCTDSEAGQYAGVAFTSTVSCRVPAIPWPPDLYETGRVQFGSFNTSASWVTGAVVYGYPEGKVHPNAKARTAAILDFAFDQLQHRPGPRFLCGDWNYTVDCLDLVPRLHDAGWIDVQDLFAARTGSEVAMTCKGVSRKDFLFLSPELALSFVDLSVCQTTFADHAVLVATFAGGTRHLERFLWPCPRPVPWGRVASLSEPVSFGVPHDPTEQDASLWTRKEQLAEAALVDDWVPTMKGHLVFRDVARPLAAPVETLLHEVQAKVTEVDVHECAVVLDTPQDVDVTLPVWIAGQPRKAIHAELDKVWLTDVEGIAPSARVAQHQEIGDLKDVFEAFHSQWKERWCKHDQLPFSHWDSVLGFAQRVMHPAPVPHLVITPELILAESHKKKKRSATGLDGVSRDDLIQADACTLQSLADMYQRAEHDGSWPAQLLAGKVHSLPKTEAASTVGQFRPITVFGLPYRTWSSLQSRHLLQWAECWVDDGVFGNRRGCQASDLWHYLLQQIEHAYATEQPLCGISADLEKCFNCIPRFPALCLAVLAGTPAPVTTAWAGSLANMCRHFKVHDSYSQGSLPRCLTYTVDRKKTFGWSTCATTRGQLQAHGLQVHHQARELGGHFGVSRQHTNRTVKQGIAVLDDFWPKLSGSRARYPAKVFMLKAVAWPRGLHAIPSAPLGNSVWTQLRRSATKAIGWKKPGVNAHVLLGLVEVGVVDLRLQWVWSQLVASKVAHRPEFSGLHLVNPAQTRKTLRSMQPDDQALYRLGLAGGLFTESYKAKWQDQDDACHWCGQRDSLAHRYWECPQHQDLRDKLAPQAQDLVDLLPSALALRGWALHPRTWTQWISLLLAIPSTVQSPSMRFRPGVANHVFTDGSCFGQSDPRTRFASWAALLVPDVSDAWTPGSSTVLCAAALAGLCQTAFRAELYAVAYVLYSASCQGTAVCVWTDCLGVVNRYNLTFWGNRKINLNGSNADLWKWIQQSVDMLGRERIQVRKVPAHKTLNKAQHRKDLWMIYHNNLVDRAARLANQARPACFWRLWEQHVREVAAADEIFQQVVSLQIAVAQRQVRLSADEVEVAPVSAPKQTRKFETDFDLCGWRGQPLPGLAKVFGPDHAARAIQWFCARLTEVTADSVIWVSFIQLYVDFQLCWGNPGPLRVNNTWVDVATRPFLSAESHPFRNRVRWFRQMIKALVKQAGVRASFAQCRPRSDAVKTFVPSISLPWGTFAIQETDVW</sequence>
<accession>A0A9P1DHJ8</accession>
<dbReference type="InterPro" id="IPR036691">
    <property type="entry name" value="Endo/exonu/phosph_ase_sf"/>
</dbReference>
<feature type="region of interest" description="Disordered" evidence="1">
    <location>
        <begin position="772"/>
        <end position="804"/>
    </location>
</feature>
<evidence type="ECO:0000313" key="3">
    <source>
        <dbReference type="EMBL" id="CAI4009572.1"/>
    </source>
</evidence>
<protein>
    <recommendedName>
        <fullName evidence="2">RNase H type-1 domain-containing protein</fullName>
    </recommendedName>
</protein>
<organism evidence="3">
    <name type="scientific">Cladocopium goreaui</name>
    <dbReference type="NCBI Taxonomy" id="2562237"/>
    <lineage>
        <taxon>Eukaryota</taxon>
        <taxon>Sar</taxon>
        <taxon>Alveolata</taxon>
        <taxon>Dinophyceae</taxon>
        <taxon>Suessiales</taxon>
        <taxon>Symbiodiniaceae</taxon>
        <taxon>Cladocopium</taxon>
    </lineage>
</organism>
<dbReference type="InterPro" id="IPR002156">
    <property type="entry name" value="RNaseH_domain"/>
</dbReference>
<dbReference type="PROSITE" id="PS50879">
    <property type="entry name" value="RNASE_H_1"/>
    <property type="match status" value="1"/>
</dbReference>
<proteinExistence type="predicted"/>
<feature type="domain" description="RNase H type-1" evidence="2">
    <location>
        <begin position="2197"/>
        <end position="2362"/>
    </location>
</feature>
<dbReference type="SUPFAM" id="SSF53335">
    <property type="entry name" value="S-adenosyl-L-methionine-dependent methyltransferases"/>
    <property type="match status" value="1"/>
</dbReference>
<dbReference type="InterPro" id="IPR029063">
    <property type="entry name" value="SAM-dependent_MTases_sf"/>
</dbReference>
<evidence type="ECO:0000259" key="2">
    <source>
        <dbReference type="PROSITE" id="PS50879"/>
    </source>
</evidence>
<dbReference type="InterPro" id="IPR012337">
    <property type="entry name" value="RNaseH-like_sf"/>
</dbReference>
<dbReference type="Pfam" id="PF00075">
    <property type="entry name" value="RNase_H"/>
    <property type="match status" value="1"/>
</dbReference>
<name>A0A9P1DHJ8_9DINO</name>
<dbReference type="GO" id="GO:0003676">
    <property type="term" value="F:nucleic acid binding"/>
    <property type="evidence" value="ECO:0007669"/>
    <property type="project" value="InterPro"/>
</dbReference>
<dbReference type="Gene3D" id="3.60.10.10">
    <property type="entry name" value="Endonuclease/exonuclease/phosphatase"/>
    <property type="match status" value="1"/>
</dbReference>
<reference evidence="4" key="2">
    <citation type="submission" date="2024-04" db="EMBL/GenBank/DDBJ databases">
        <authorList>
            <person name="Chen Y."/>
            <person name="Shah S."/>
            <person name="Dougan E. K."/>
            <person name="Thang M."/>
            <person name="Chan C."/>
        </authorList>
    </citation>
    <scope>NUCLEOTIDE SEQUENCE [LARGE SCALE GENOMIC DNA]</scope>
</reference>
<feature type="non-terminal residue" evidence="3">
    <location>
        <position position="1"/>
    </location>
</feature>
<dbReference type="EMBL" id="CAMXCT030004558">
    <property type="protein sequence ID" value="CAL4796884.1"/>
    <property type="molecule type" value="Genomic_DNA"/>
</dbReference>